<reference evidence="9" key="2">
    <citation type="submission" date="2025-09" db="UniProtKB">
        <authorList>
            <consortium name="Ensembl"/>
        </authorList>
    </citation>
    <scope>IDENTIFICATION</scope>
</reference>
<keyword evidence="7" id="KW-0968">Cytoplasmic vesicle</keyword>
<keyword evidence="4 8" id="KW-0812">Transmembrane</keyword>
<feature type="transmembrane region" description="Helical" evidence="8">
    <location>
        <begin position="84"/>
        <end position="104"/>
    </location>
</feature>
<comment type="similarity">
    <text evidence="3">Belongs to the NSG family.</text>
</comment>
<evidence type="ECO:0000256" key="6">
    <source>
        <dbReference type="ARBA" id="ARBA00023136"/>
    </source>
</evidence>
<evidence type="ECO:0000256" key="2">
    <source>
        <dbReference type="ARBA" id="ARBA00004167"/>
    </source>
</evidence>
<keyword evidence="10" id="KW-1185">Reference proteome</keyword>
<evidence type="ECO:0000256" key="1">
    <source>
        <dbReference type="ARBA" id="ARBA00004156"/>
    </source>
</evidence>
<dbReference type="InterPro" id="IPR009431">
    <property type="entry name" value="NSG"/>
</dbReference>
<name>A0A3B3S9L6_9TELE</name>
<evidence type="ECO:0000256" key="3">
    <source>
        <dbReference type="ARBA" id="ARBA00007767"/>
    </source>
</evidence>
<dbReference type="GeneTree" id="ENSGT00390000000483"/>
<accession>A0A3B3S9L6</accession>
<dbReference type="Ensembl" id="ENSPKIT00000007465.1">
    <property type="protein sequence ID" value="ENSPKIP00000026706.1"/>
    <property type="gene ID" value="ENSPKIG00000009079.1"/>
</dbReference>
<reference evidence="9" key="1">
    <citation type="submission" date="2025-08" db="UniProtKB">
        <authorList>
            <consortium name="Ensembl"/>
        </authorList>
    </citation>
    <scope>IDENTIFICATION</scope>
</reference>
<dbReference type="GO" id="GO:0032051">
    <property type="term" value="F:clathrin light chain binding"/>
    <property type="evidence" value="ECO:0007669"/>
    <property type="project" value="InterPro"/>
</dbReference>
<keyword evidence="6 8" id="KW-0472">Membrane</keyword>
<evidence type="ECO:0000256" key="4">
    <source>
        <dbReference type="ARBA" id="ARBA00022692"/>
    </source>
</evidence>
<dbReference type="PANTHER" id="PTHR28546:SF2">
    <property type="entry name" value="NEURONAL VESICLE TRAFFICKING-ASSOCIATED PROTEIN 2"/>
    <property type="match status" value="1"/>
</dbReference>
<organism evidence="9 10">
    <name type="scientific">Paramormyrops kingsleyae</name>
    <dbReference type="NCBI Taxonomy" id="1676925"/>
    <lineage>
        <taxon>Eukaryota</taxon>
        <taxon>Metazoa</taxon>
        <taxon>Chordata</taxon>
        <taxon>Craniata</taxon>
        <taxon>Vertebrata</taxon>
        <taxon>Euteleostomi</taxon>
        <taxon>Actinopterygii</taxon>
        <taxon>Neopterygii</taxon>
        <taxon>Teleostei</taxon>
        <taxon>Osteoglossocephala</taxon>
        <taxon>Osteoglossomorpha</taxon>
        <taxon>Osteoglossiformes</taxon>
        <taxon>Mormyridae</taxon>
        <taxon>Paramormyrops</taxon>
    </lineage>
</organism>
<dbReference type="GO" id="GO:0005768">
    <property type="term" value="C:endosome"/>
    <property type="evidence" value="ECO:0007669"/>
    <property type="project" value="TreeGrafter"/>
</dbReference>
<dbReference type="GO" id="GO:0016197">
    <property type="term" value="P:endosomal transport"/>
    <property type="evidence" value="ECO:0007669"/>
    <property type="project" value="TreeGrafter"/>
</dbReference>
<comment type="subcellular location">
    <subcellularLocation>
        <location evidence="1">Cytoplasmic vesicle membrane</location>
    </subcellularLocation>
    <subcellularLocation>
        <location evidence="2">Membrane</location>
        <topology evidence="2">Single-pass membrane protein</topology>
    </subcellularLocation>
</comment>
<proteinExistence type="inferred from homology"/>
<sequence>MVKLGINLQDKGSKPASAEDGFQTVPLITPLDVNHLQYPAPDKVVVKTRTEYQTDQKNKGKLKLPKVEELTISFNDGVSERLKVTILIVLALAFLACIVFLVVYKAFTYDPSCPDGFVYKVCRVHNQNYNVFFPPSYFRKYGGDFDVRYRAVFGMSSYFDFLLSWVSCIL</sequence>
<dbReference type="GO" id="GO:0030659">
    <property type="term" value="C:cytoplasmic vesicle membrane"/>
    <property type="evidence" value="ECO:0007669"/>
    <property type="project" value="UniProtKB-SubCell"/>
</dbReference>
<evidence type="ECO:0000313" key="9">
    <source>
        <dbReference type="Ensembl" id="ENSPKIP00000026706.1"/>
    </source>
</evidence>
<dbReference type="Proteomes" id="UP000261540">
    <property type="component" value="Unplaced"/>
</dbReference>
<dbReference type="AlphaFoldDB" id="A0A3B3S9L6"/>
<evidence type="ECO:0000256" key="8">
    <source>
        <dbReference type="SAM" id="Phobius"/>
    </source>
</evidence>
<dbReference type="PANTHER" id="PTHR28546">
    <property type="entry name" value="NEURONAL VESICLE TRAFFICKING-ASSOCIATED PROTEIN 2-RELATED"/>
    <property type="match status" value="1"/>
</dbReference>
<protein>
    <submittedName>
        <fullName evidence="9">Neuronal vesicle trafficking associated 2</fullName>
    </submittedName>
</protein>
<evidence type="ECO:0000313" key="10">
    <source>
        <dbReference type="Proteomes" id="UP000261540"/>
    </source>
</evidence>
<evidence type="ECO:0000256" key="5">
    <source>
        <dbReference type="ARBA" id="ARBA00022989"/>
    </source>
</evidence>
<dbReference type="Pfam" id="PF06387">
    <property type="entry name" value="Calcyon"/>
    <property type="match status" value="1"/>
</dbReference>
<keyword evidence="5 8" id="KW-1133">Transmembrane helix</keyword>
<evidence type="ECO:0000256" key="7">
    <source>
        <dbReference type="ARBA" id="ARBA00023329"/>
    </source>
</evidence>
<dbReference type="GO" id="GO:0048268">
    <property type="term" value="P:clathrin coat assembly"/>
    <property type="evidence" value="ECO:0007669"/>
    <property type="project" value="InterPro"/>
</dbReference>